<evidence type="ECO:0000256" key="5">
    <source>
        <dbReference type="ARBA" id="ARBA00022989"/>
    </source>
</evidence>
<feature type="domain" description="PDGLE" evidence="8">
    <location>
        <begin position="233"/>
        <end position="318"/>
    </location>
</feature>
<feature type="transmembrane region" description="Helical" evidence="7">
    <location>
        <begin position="138"/>
        <end position="157"/>
    </location>
</feature>
<dbReference type="InterPro" id="IPR002751">
    <property type="entry name" value="CbiM/NikMN"/>
</dbReference>
<keyword evidence="10" id="KW-1185">Reference proteome</keyword>
<feature type="transmembrane region" description="Helical" evidence="7">
    <location>
        <begin position="74"/>
        <end position="99"/>
    </location>
</feature>
<dbReference type="InterPro" id="IPR025937">
    <property type="entry name" value="PDGLE_dom"/>
</dbReference>
<feature type="transmembrane region" description="Helical" evidence="7">
    <location>
        <begin position="188"/>
        <end position="210"/>
    </location>
</feature>
<keyword evidence="4 7" id="KW-0812">Transmembrane</keyword>
<feature type="transmembrane region" description="Helical" evidence="7">
    <location>
        <begin position="230"/>
        <end position="252"/>
    </location>
</feature>
<feature type="transmembrane region" description="Helical" evidence="7">
    <location>
        <begin position="290"/>
        <end position="315"/>
    </location>
</feature>
<dbReference type="RefSeq" id="WP_024623804.1">
    <property type="nucleotide sequence ID" value="NZ_AYGX02000135.1"/>
</dbReference>
<dbReference type="GO" id="GO:0005886">
    <property type="term" value="C:plasma membrane"/>
    <property type="evidence" value="ECO:0007669"/>
    <property type="project" value="UniProtKB-SubCell"/>
</dbReference>
<evidence type="ECO:0000256" key="2">
    <source>
        <dbReference type="ARBA" id="ARBA00022448"/>
    </source>
</evidence>
<keyword evidence="6 7" id="KW-0472">Membrane</keyword>
<dbReference type="Proteomes" id="UP000050920">
    <property type="component" value="Unassembled WGS sequence"/>
</dbReference>
<dbReference type="Pfam" id="PF01891">
    <property type="entry name" value="CbiM"/>
    <property type="match status" value="1"/>
</dbReference>
<gene>
    <name evidence="9" type="ORF">DY78_GL000990</name>
</gene>
<dbReference type="GO" id="GO:0000041">
    <property type="term" value="P:transition metal ion transport"/>
    <property type="evidence" value="ECO:0007669"/>
    <property type="project" value="InterPro"/>
</dbReference>
<sequence>MHIPDNYLSPATCGTLAVAMTPIWTVAVLKVKVQIKQHRETLPMLGIAASLAFLIMMFNLPIPGGTTAHAVGGTLLAVLIGPWAACLALTVTLVLQAVLFGDGGILAIGANALNMAVIMPFVGYACYRLGQKWHHEKLGLAVGAYVGINTAALVAGIELGLQPLLAHSASGAPLYCPYGLNVAVPAMLLAHLLVAGWVEVAFTLLVFQFVKKVAPTNLYQTPIRTNQRPWLYLLGGLVLLTPLGLLASNTAWGEWSTSELKTMLTQQHVSTQVPQGMVSGLHFKALFSDYAIAGLPVSVGYILSGVTAILIFLLLMRGLQHETQPTK</sequence>
<dbReference type="Gene3D" id="1.10.1760.20">
    <property type="match status" value="1"/>
</dbReference>
<feature type="transmembrane region" description="Helical" evidence="7">
    <location>
        <begin position="41"/>
        <end position="62"/>
    </location>
</feature>
<accession>A0A0R2NR42</accession>
<evidence type="ECO:0000313" key="9">
    <source>
        <dbReference type="EMBL" id="KRO26387.1"/>
    </source>
</evidence>
<dbReference type="NCBIfam" id="NF008873">
    <property type="entry name" value="PRK11909.1"/>
    <property type="match status" value="1"/>
</dbReference>
<dbReference type="PANTHER" id="PTHR34229:SF1">
    <property type="entry name" value="METAL TRANSPORT PROTEIN HI_1621-RELATED"/>
    <property type="match status" value="1"/>
</dbReference>
<evidence type="ECO:0000256" key="4">
    <source>
        <dbReference type="ARBA" id="ARBA00022692"/>
    </source>
</evidence>
<comment type="caution">
    <text evidence="9">The sequence shown here is derived from an EMBL/GenBank/DDBJ whole genome shotgun (WGS) entry which is preliminary data.</text>
</comment>
<dbReference type="AlphaFoldDB" id="A0A0R2NR42"/>
<keyword evidence="2" id="KW-0813">Transport</keyword>
<name>A0A0R2NR42_9LACO</name>
<evidence type="ECO:0000256" key="1">
    <source>
        <dbReference type="ARBA" id="ARBA00004651"/>
    </source>
</evidence>
<keyword evidence="5 7" id="KW-1133">Transmembrane helix</keyword>
<evidence type="ECO:0000259" key="8">
    <source>
        <dbReference type="Pfam" id="PF13190"/>
    </source>
</evidence>
<dbReference type="EMBL" id="AYGX02000135">
    <property type="protein sequence ID" value="KRO26387.1"/>
    <property type="molecule type" value="Genomic_DNA"/>
</dbReference>
<feature type="transmembrane region" description="Helical" evidence="7">
    <location>
        <begin position="105"/>
        <end position="126"/>
    </location>
</feature>
<evidence type="ECO:0000256" key="3">
    <source>
        <dbReference type="ARBA" id="ARBA00022475"/>
    </source>
</evidence>
<feature type="transmembrane region" description="Helical" evidence="7">
    <location>
        <begin position="7"/>
        <end position="29"/>
    </location>
</feature>
<evidence type="ECO:0000256" key="6">
    <source>
        <dbReference type="ARBA" id="ARBA00023136"/>
    </source>
</evidence>
<evidence type="ECO:0000256" key="7">
    <source>
        <dbReference type="SAM" id="Phobius"/>
    </source>
</evidence>
<protein>
    <submittedName>
        <fullName evidence="9">Cobalt transport protein CbiM</fullName>
    </submittedName>
</protein>
<keyword evidence="3" id="KW-1003">Cell membrane</keyword>
<dbReference type="Pfam" id="PF13190">
    <property type="entry name" value="PDGLE"/>
    <property type="match status" value="1"/>
</dbReference>
<organism evidence="9 10">
    <name type="scientific">Lactiplantibacillus fabifermentans DSM 21115</name>
    <dbReference type="NCBI Taxonomy" id="1413187"/>
    <lineage>
        <taxon>Bacteria</taxon>
        <taxon>Bacillati</taxon>
        <taxon>Bacillota</taxon>
        <taxon>Bacilli</taxon>
        <taxon>Lactobacillales</taxon>
        <taxon>Lactobacillaceae</taxon>
        <taxon>Lactiplantibacillus</taxon>
    </lineage>
</organism>
<comment type="subcellular location">
    <subcellularLocation>
        <location evidence="1">Cell membrane</location>
        <topology evidence="1">Multi-pass membrane protein</topology>
    </subcellularLocation>
</comment>
<evidence type="ECO:0000313" key="10">
    <source>
        <dbReference type="Proteomes" id="UP000050920"/>
    </source>
</evidence>
<proteinExistence type="predicted"/>
<dbReference type="NCBIfam" id="NF005598">
    <property type="entry name" value="PRK07331.1"/>
    <property type="match status" value="1"/>
</dbReference>
<dbReference type="PANTHER" id="PTHR34229">
    <property type="entry name" value="METAL TRANSPORT PROTEIN HI_1621-RELATED"/>
    <property type="match status" value="1"/>
</dbReference>
<reference evidence="9 10" key="1">
    <citation type="journal article" date="2015" name="Genome Announc.">
        <title>Expanding the biotechnology potential of lactobacilli through comparative genomics of 213 strains and associated genera.</title>
        <authorList>
            <person name="Sun Z."/>
            <person name="Harris H.M."/>
            <person name="McCann A."/>
            <person name="Guo C."/>
            <person name="Argimon S."/>
            <person name="Zhang W."/>
            <person name="Yang X."/>
            <person name="Jeffery I.B."/>
            <person name="Cooney J.C."/>
            <person name="Kagawa T.F."/>
            <person name="Liu W."/>
            <person name="Song Y."/>
            <person name="Salvetti E."/>
            <person name="Wrobel A."/>
            <person name="Rasinkangas P."/>
            <person name="Parkhill J."/>
            <person name="Rea M.C."/>
            <person name="O'Sullivan O."/>
            <person name="Ritari J."/>
            <person name="Douillard F.P."/>
            <person name="Paul Ross R."/>
            <person name="Yang R."/>
            <person name="Briner A.E."/>
            <person name="Felis G.E."/>
            <person name="de Vos W.M."/>
            <person name="Barrangou R."/>
            <person name="Klaenhammer T.R."/>
            <person name="Caufield P.W."/>
            <person name="Cui Y."/>
            <person name="Zhang H."/>
            <person name="O'Toole P.W."/>
        </authorList>
    </citation>
    <scope>NUCLEOTIDE SEQUENCE [LARGE SCALE GENOMIC DNA]</scope>
    <source>
        <strain evidence="9 10">DSM 21115</strain>
    </source>
</reference>